<feature type="signal peptide" evidence="1">
    <location>
        <begin position="1"/>
        <end position="29"/>
    </location>
</feature>
<comment type="caution">
    <text evidence="2">The sequence shown here is derived from an EMBL/GenBank/DDBJ whole genome shotgun (WGS) entry which is preliminary data.</text>
</comment>
<feature type="chain" id="PRO_5025521652" evidence="1">
    <location>
        <begin position="30"/>
        <end position="71"/>
    </location>
</feature>
<name>A0A6A4CY33_9STRA</name>
<evidence type="ECO:0000256" key="1">
    <source>
        <dbReference type="SAM" id="SignalP"/>
    </source>
</evidence>
<reference evidence="2 3" key="1">
    <citation type="submission" date="2018-08" db="EMBL/GenBank/DDBJ databases">
        <title>Genomic investigation of the strawberry pathogen Phytophthora fragariae indicates pathogenicity is determined by transcriptional variation in three key races.</title>
        <authorList>
            <person name="Adams T.M."/>
            <person name="Armitage A.D."/>
            <person name="Sobczyk M.K."/>
            <person name="Bates H.J."/>
            <person name="Dunwell J.M."/>
            <person name="Nellist C.F."/>
            <person name="Harrison R.J."/>
        </authorList>
    </citation>
    <scope>NUCLEOTIDE SEQUENCE [LARGE SCALE GENOMIC DNA]</scope>
    <source>
        <strain evidence="2 3">SCRP333</strain>
    </source>
</reference>
<gene>
    <name evidence="2" type="ORF">PR003_g23111</name>
</gene>
<keyword evidence="3" id="KW-1185">Reference proteome</keyword>
<accession>A0A6A4CY33</accession>
<organism evidence="2 3">
    <name type="scientific">Phytophthora rubi</name>
    <dbReference type="NCBI Taxonomy" id="129364"/>
    <lineage>
        <taxon>Eukaryota</taxon>
        <taxon>Sar</taxon>
        <taxon>Stramenopiles</taxon>
        <taxon>Oomycota</taxon>
        <taxon>Peronosporomycetes</taxon>
        <taxon>Peronosporales</taxon>
        <taxon>Peronosporaceae</taxon>
        <taxon>Phytophthora</taxon>
    </lineage>
</organism>
<dbReference type="Proteomes" id="UP000434957">
    <property type="component" value="Unassembled WGS sequence"/>
</dbReference>
<feature type="non-terminal residue" evidence="2">
    <location>
        <position position="71"/>
    </location>
</feature>
<keyword evidence="1" id="KW-0732">Signal</keyword>
<evidence type="ECO:0000313" key="3">
    <source>
        <dbReference type="Proteomes" id="UP000434957"/>
    </source>
</evidence>
<dbReference type="EMBL" id="QXFT01002395">
    <property type="protein sequence ID" value="KAE9298974.1"/>
    <property type="molecule type" value="Genomic_DNA"/>
</dbReference>
<proteinExistence type="predicted"/>
<dbReference type="AlphaFoldDB" id="A0A6A4CY33"/>
<evidence type="ECO:0000313" key="2">
    <source>
        <dbReference type="EMBL" id="KAE9298974.1"/>
    </source>
</evidence>
<protein>
    <submittedName>
        <fullName evidence="2">Uncharacterized protein</fullName>
    </submittedName>
</protein>
<sequence>MCAELGHLVYQSVGLHLALLVSGSITASCVKISTPLHPIPASHQDCLDFKALTLRKTPEEQDAALPTGTQG</sequence>